<evidence type="ECO:0000313" key="2">
    <source>
        <dbReference type="EMBL" id="XCO74826.1"/>
    </source>
</evidence>
<accession>A0AAU8MQM0</accession>
<name>A0AAU8MQM0_9GAMM</name>
<evidence type="ECO:0000313" key="3">
    <source>
        <dbReference type="Proteomes" id="UP001387215"/>
    </source>
</evidence>
<sequence length="43" mass="4459">MTFPSATADRRRAASAGRACAAVADVRANNNNRNNASLPRAGD</sequence>
<keyword evidence="3" id="KW-1185">Reference proteome</keyword>
<protein>
    <submittedName>
        <fullName evidence="2">Uncharacterized protein</fullName>
    </submittedName>
</protein>
<organism evidence="2">
    <name type="scientific">Lysobacter firmicutimachus</name>
    <dbReference type="NCBI Taxonomy" id="1792846"/>
    <lineage>
        <taxon>Bacteria</taxon>
        <taxon>Pseudomonadati</taxon>
        <taxon>Pseudomonadota</taxon>
        <taxon>Gammaproteobacteria</taxon>
        <taxon>Lysobacterales</taxon>
        <taxon>Lysobacteraceae</taxon>
        <taxon>Lysobacter</taxon>
    </lineage>
</organism>
<gene>
    <name evidence="2" type="ORF">ABU614_21080</name>
    <name evidence="1" type="ORF">V2J18_14600</name>
</gene>
<dbReference type="EMBL" id="CP159925">
    <property type="protein sequence ID" value="XCO74826.1"/>
    <property type="molecule type" value="Genomic_DNA"/>
</dbReference>
<dbReference type="RefSeq" id="WP_261370241.1">
    <property type="nucleotide sequence ID" value="NZ_CP159925.1"/>
</dbReference>
<evidence type="ECO:0000313" key="1">
    <source>
        <dbReference type="EMBL" id="MEI2455903.1"/>
    </source>
</evidence>
<reference evidence="2" key="2">
    <citation type="submission" date="2024-06" db="EMBL/GenBank/DDBJ databases">
        <authorList>
            <person name="Li S."/>
        </authorList>
    </citation>
    <scope>NUCLEOTIDE SEQUENCE</scope>
    <source>
        <strain evidence="2">SR10</strain>
    </source>
</reference>
<dbReference type="AlphaFoldDB" id="A0AAU8MQM0"/>
<reference evidence="1 3" key="1">
    <citation type="submission" date="2024-02" db="EMBL/GenBank/DDBJ databases">
        <title>Lysobacter Genome Sequencing and Mining.</title>
        <authorList>
            <person name="Bierman J."/>
            <person name="Walker M.C."/>
        </authorList>
    </citation>
    <scope>NUCLEOTIDE SEQUENCE [LARGE SCALE GENOMIC DNA]</scope>
    <source>
        <strain evidence="1 3">PB6250</strain>
    </source>
</reference>
<proteinExistence type="predicted"/>
<dbReference type="EMBL" id="JBANDL010000002">
    <property type="protein sequence ID" value="MEI2455903.1"/>
    <property type="molecule type" value="Genomic_DNA"/>
</dbReference>
<dbReference type="Proteomes" id="UP001387215">
    <property type="component" value="Unassembled WGS sequence"/>
</dbReference>